<name>A0A8H7NA79_BIOOC</name>
<keyword evidence="2" id="KW-0812">Transmembrane</keyword>
<gene>
    <name evidence="4" type="ORF">IM811_013850</name>
</gene>
<comment type="caution">
    <text evidence="4">The sequence shown here is derived from an EMBL/GenBank/DDBJ whole genome shotgun (WGS) entry which is preliminary data.</text>
</comment>
<protein>
    <submittedName>
        <fullName evidence="4">Uncharacterized protein</fullName>
    </submittedName>
</protein>
<feature type="signal peptide" evidence="3">
    <location>
        <begin position="1"/>
        <end position="23"/>
    </location>
</feature>
<dbReference type="Proteomes" id="UP000616885">
    <property type="component" value="Unassembled WGS sequence"/>
</dbReference>
<evidence type="ECO:0000313" key="5">
    <source>
        <dbReference type="Proteomes" id="UP000616885"/>
    </source>
</evidence>
<sequence length="125" mass="13466">MALNLHLPSYFFLLALPLALGEASPVARKSNKKNQSQSVSTDKTGNIIAIVGLALVIIVIGINILIAYKLRQHENQKQERLAATESSATLTPLTPQTSRVWEPPAWTPPQAPGSVTTITATRPSN</sequence>
<proteinExistence type="predicted"/>
<evidence type="ECO:0000256" key="3">
    <source>
        <dbReference type="SAM" id="SignalP"/>
    </source>
</evidence>
<dbReference type="EMBL" id="JADCTT010000005">
    <property type="protein sequence ID" value="KAF9752056.1"/>
    <property type="molecule type" value="Genomic_DNA"/>
</dbReference>
<keyword evidence="2" id="KW-1133">Transmembrane helix</keyword>
<evidence type="ECO:0000313" key="4">
    <source>
        <dbReference type="EMBL" id="KAF9752056.1"/>
    </source>
</evidence>
<evidence type="ECO:0000256" key="1">
    <source>
        <dbReference type="SAM" id="MobiDB-lite"/>
    </source>
</evidence>
<feature type="compositionally biased region" description="Polar residues" evidence="1">
    <location>
        <begin position="113"/>
        <end position="125"/>
    </location>
</feature>
<evidence type="ECO:0000256" key="2">
    <source>
        <dbReference type="SAM" id="Phobius"/>
    </source>
</evidence>
<reference evidence="4" key="1">
    <citation type="submission" date="2020-10" db="EMBL/GenBank/DDBJ databases">
        <title>High-Quality Genome Resource of Clonostachys rosea strain S41 by Oxford Nanopore Long-Read Sequencing.</title>
        <authorList>
            <person name="Wang H."/>
        </authorList>
    </citation>
    <scope>NUCLEOTIDE SEQUENCE</scope>
    <source>
        <strain evidence="4">S41</strain>
    </source>
</reference>
<feature type="compositionally biased region" description="Polar residues" evidence="1">
    <location>
        <begin position="84"/>
        <end position="99"/>
    </location>
</feature>
<keyword evidence="2" id="KW-0472">Membrane</keyword>
<dbReference type="AlphaFoldDB" id="A0A8H7NA79"/>
<feature type="region of interest" description="Disordered" evidence="1">
    <location>
        <begin position="77"/>
        <end position="125"/>
    </location>
</feature>
<organism evidence="4 5">
    <name type="scientific">Bionectria ochroleuca</name>
    <name type="common">Gliocladium roseum</name>
    <dbReference type="NCBI Taxonomy" id="29856"/>
    <lineage>
        <taxon>Eukaryota</taxon>
        <taxon>Fungi</taxon>
        <taxon>Dikarya</taxon>
        <taxon>Ascomycota</taxon>
        <taxon>Pezizomycotina</taxon>
        <taxon>Sordariomycetes</taxon>
        <taxon>Hypocreomycetidae</taxon>
        <taxon>Hypocreales</taxon>
        <taxon>Bionectriaceae</taxon>
        <taxon>Clonostachys</taxon>
    </lineage>
</organism>
<feature type="transmembrane region" description="Helical" evidence="2">
    <location>
        <begin position="47"/>
        <end position="68"/>
    </location>
</feature>
<feature type="chain" id="PRO_5034609852" evidence="3">
    <location>
        <begin position="24"/>
        <end position="125"/>
    </location>
</feature>
<keyword evidence="3" id="KW-0732">Signal</keyword>
<accession>A0A8H7NA79</accession>